<comment type="caution">
    <text evidence="3">The sequence shown here is derived from an EMBL/GenBank/DDBJ whole genome shotgun (WGS) entry which is preliminary data.</text>
</comment>
<feature type="domain" description="NAD-dependent epimerase/dehydratase" evidence="2">
    <location>
        <begin position="5"/>
        <end position="221"/>
    </location>
</feature>
<reference evidence="4" key="1">
    <citation type="journal article" date="2019" name="Int. J. Syst. Evol. Microbiol.">
        <title>The Global Catalogue of Microorganisms (GCM) 10K type strain sequencing project: providing services to taxonomists for standard genome sequencing and annotation.</title>
        <authorList>
            <consortium name="The Broad Institute Genomics Platform"/>
            <consortium name="The Broad Institute Genome Sequencing Center for Infectious Disease"/>
            <person name="Wu L."/>
            <person name="Ma J."/>
        </authorList>
    </citation>
    <scope>NUCLEOTIDE SEQUENCE [LARGE SCALE GENOMIC DNA]</scope>
    <source>
        <strain evidence="4">NBRC 113072</strain>
    </source>
</reference>
<keyword evidence="4" id="KW-1185">Reference proteome</keyword>
<sequence length="352" mass="37416">MSTTILVTGVSSYLGAGVARRLAGSPDVDRVIGVDVQSPAFPLGGAEFLRTDVRNPILGRVVRQAEIGTLVHFGAVPTTGSRSARTSQREATVIGTMQLLGLCQAVPALRHVVLASTGSVYGASASSPAIVTEQSPVNVRARAGHVRDAIEVESYVRALAQRRPDVGVSVLRLTHVFGTHTRSAMSNYLRAPVVPVPFGFDARLQALHEDDAVGALVTAAAGEPVGTVNVAGDGILTLRQALRIARRPSVPVLTTTGRALGALTRWAGVSDVDPDHIDYVMYGRCLDVRRMREVLGFTPRLTTRETFEWFAQETWGVAPSHTHLTRPGPGAVADLPDDVDPADDELLVEEGT</sequence>
<dbReference type="PANTHER" id="PTHR43245">
    <property type="entry name" value="BIFUNCTIONAL POLYMYXIN RESISTANCE PROTEIN ARNA"/>
    <property type="match status" value="1"/>
</dbReference>
<dbReference type="InterPro" id="IPR050177">
    <property type="entry name" value="Lipid_A_modif_metabolic_enz"/>
</dbReference>
<dbReference type="PANTHER" id="PTHR43245:SF52">
    <property type="entry name" value="NAD-DEPENDENT EPIMERASE_DEHYDRATASE"/>
    <property type="match status" value="1"/>
</dbReference>
<accession>A0ABQ6IMV0</accession>
<organism evidence="3 4">
    <name type="scientific">Mobilicoccus caccae</name>
    <dbReference type="NCBI Taxonomy" id="1859295"/>
    <lineage>
        <taxon>Bacteria</taxon>
        <taxon>Bacillati</taxon>
        <taxon>Actinomycetota</taxon>
        <taxon>Actinomycetes</taxon>
        <taxon>Micrococcales</taxon>
        <taxon>Dermatophilaceae</taxon>
        <taxon>Mobilicoccus</taxon>
    </lineage>
</organism>
<name>A0ABQ6IMV0_9MICO</name>
<evidence type="ECO:0000256" key="1">
    <source>
        <dbReference type="SAM" id="MobiDB-lite"/>
    </source>
</evidence>
<dbReference type="SUPFAM" id="SSF51735">
    <property type="entry name" value="NAD(P)-binding Rossmann-fold domains"/>
    <property type="match status" value="1"/>
</dbReference>
<dbReference type="Proteomes" id="UP001157126">
    <property type="component" value="Unassembled WGS sequence"/>
</dbReference>
<feature type="region of interest" description="Disordered" evidence="1">
    <location>
        <begin position="321"/>
        <end position="343"/>
    </location>
</feature>
<proteinExistence type="predicted"/>
<dbReference type="InterPro" id="IPR001509">
    <property type="entry name" value="Epimerase_deHydtase"/>
</dbReference>
<protein>
    <recommendedName>
        <fullName evidence="2">NAD-dependent epimerase/dehydratase domain-containing protein</fullName>
    </recommendedName>
</protein>
<dbReference type="RefSeq" id="WP_284302508.1">
    <property type="nucleotide sequence ID" value="NZ_BSUO01000001.1"/>
</dbReference>
<evidence type="ECO:0000259" key="2">
    <source>
        <dbReference type="Pfam" id="PF01370"/>
    </source>
</evidence>
<evidence type="ECO:0000313" key="4">
    <source>
        <dbReference type="Proteomes" id="UP001157126"/>
    </source>
</evidence>
<dbReference type="Pfam" id="PF01370">
    <property type="entry name" value="Epimerase"/>
    <property type="match status" value="1"/>
</dbReference>
<dbReference type="InterPro" id="IPR036291">
    <property type="entry name" value="NAD(P)-bd_dom_sf"/>
</dbReference>
<evidence type="ECO:0000313" key="3">
    <source>
        <dbReference type="EMBL" id="GMA38431.1"/>
    </source>
</evidence>
<gene>
    <name evidence="3" type="ORF">GCM10025883_04760</name>
</gene>
<dbReference type="Gene3D" id="3.40.50.720">
    <property type="entry name" value="NAD(P)-binding Rossmann-like Domain"/>
    <property type="match status" value="1"/>
</dbReference>
<dbReference type="EMBL" id="BSUO01000001">
    <property type="protein sequence ID" value="GMA38431.1"/>
    <property type="molecule type" value="Genomic_DNA"/>
</dbReference>